<accession>A0A9J6ARQ7</accession>
<protein>
    <submittedName>
        <fullName evidence="1">Uncharacterized protein</fullName>
    </submittedName>
</protein>
<gene>
    <name evidence="1" type="ORF">H5410_012189</name>
</gene>
<dbReference type="Proteomes" id="UP000824120">
    <property type="component" value="Chromosome 2"/>
</dbReference>
<reference evidence="1 2" key="1">
    <citation type="submission" date="2020-09" db="EMBL/GenBank/DDBJ databases">
        <title>De no assembly of potato wild relative species, Solanum commersonii.</title>
        <authorList>
            <person name="Cho K."/>
        </authorList>
    </citation>
    <scope>NUCLEOTIDE SEQUENCE [LARGE SCALE GENOMIC DNA]</scope>
    <source>
        <strain evidence="1">LZ3.2</strain>
        <tissue evidence="1">Leaf</tissue>
    </source>
</reference>
<evidence type="ECO:0000313" key="1">
    <source>
        <dbReference type="EMBL" id="KAG5626971.1"/>
    </source>
</evidence>
<proteinExistence type="predicted"/>
<dbReference type="AlphaFoldDB" id="A0A9J6ARQ7"/>
<keyword evidence="2" id="KW-1185">Reference proteome</keyword>
<sequence>MMKGKILEIESQKSSLPFSELPEFFQKGTDEELEFNGIFEGLASLVDIGGGRSTVSIVIVEAFPR</sequence>
<evidence type="ECO:0000313" key="2">
    <source>
        <dbReference type="Proteomes" id="UP000824120"/>
    </source>
</evidence>
<dbReference type="OrthoDB" id="1606438at2759"/>
<organism evidence="1 2">
    <name type="scientific">Solanum commersonii</name>
    <name type="common">Commerson's wild potato</name>
    <name type="synonym">Commerson's nightshade</name>
    <dbReference type="NCBI Taxonomy" id="4109"/>
    <lineage>
        <taxon>Eukaryota</taxon>
        <taxon>Viridiplantae</taxon>
        <taxon>Streptophyta</taxon>
        <taxon>Embryophyta</taxon>
        <taxon>Tracheophyta</taxon>
        <taxon>Spermatophyta</taxon>
        <taxon>Magnoliopsida</taxon>
        <taxon>eudicotyledons</taxon>
        <taxon>Gunneridae</taxon>
        <taxon>Pentapetalae</taxon>
        <taxon>asterids</taxon>
        <taxon>lamiids</taxon>
        <taxon>Solanales</taxon>
        <taxon>Solanaceae</taxon>
        <taxon>Solanoideae</taxon>
        <taxon>Solaneae</taxon>
        <taxon>Solanum</taxon>
    </lineage>
</organism>
<dbReference type="EMBL" id="JACXVP010000002">
    <property type="protein sequence ID" value="KAG5626971.1"/>
    <property type="molecule type" value="Genomic_DNA"/>
</dbReference>
<comment type="caution">
    <text evidence="1">The sequence shown here is derived from an EMBL/GenBank/DDBJ whole genome shotgun (WGS) entry which is preliminary data.</text>
</comment>
<name>A0A9J6ARQ7_SOLCO</name>